<proteinExistence type="predicted"/>
<comment type="caution">
    <text evidence="1">The sequence shown here is derived from an EMBL/GenBank/DDBJ whole genome shotgun (WGS) entry which is preliminary data.</text>
</comment>
<organism evidence="1 2">
    <name type="scientific">Candidatus Raskinella chloraquaticus</name>
    <dbReference type="NCBI Taxonomy" id="1951219"/>
    <lineage>
        <taxon>Bacteria</taxon>
        <taxon>Pseudomonadati</taxon>
        <taxon>Pseudomonadota</taxon>
        <taxon>Alphaproteobacteria</taxon>
        <taxon>Hyphomicrobiales</taxon>
        <taxon>Phreatobacteraceae</taxon>
        <taxon>Candidatus Raskinella</taxon>
    </lineage>
</organism>
<reference evidence="1 2" key="1">
    <citation type="journal article" date="2017" name="Water Res.">
        <title>Comammox in drinking water systems.</title>
        <authorList>
            <person name="Wang Y."/>
            <person name="Ma L."/>
            <person name="Mao Y."/>
            <person name="Jiang X."/>
            <person name="Xia Y."/>
            <person name="Yu K."/>
            <person name="Li B."/>
            <person name="Zhang T."/>
        </authorList>
    </citation>
    <scope>NUCLEOTIDE SEQUENCE [LARGE SCALE GENOMIC DNA]</scope>
    <source>
        <strain evidence="1">SG_bin8</strain>
    </source>
</reference>
<dbReference type="Proteomes" id="UP000192872">
    <property type="component" value="Unassembled WGS sequence"/>
</dbReference>
<evidence type="ECO:0000313" key="2">
    <source>
        <dbReference type="Proteomes" id="UP000192872"/>
    </source>
</evidence>
<evidence type="ECO:0000313" key="1">
    <source>
        <dbReference type="EMBL" id="OQW49700.1"/>
    </source>
</evidence>
<name>A0A1W9HQG7_9HYPH</name>
<sequence>MATYYNLPEVIHLAAGGSMNCWKSFPATKRKRAQIGQPLYQSELLNLKDIHGIYMTIKHMYLNLPFHHFQKLIII</sequence>
<dbReference type="EMBL" id="LWDL01000031">
    <property type="protein sequence ID" value="OQW49700.1"/>
    <property type="molecule type" value="Genomic_DNA"/>
</dbReference>
<dbReference type="AlphaFoldDB" id="A0A1W9HQG7"/>
<accession>A0A1W9HQG7</accession>
<gene>
    <name evidence="1" type="ORF">A4S15_03035</name>
</gene>
<protein>
    <submittedName>
        <fullName evidence="1">Uncharacterized protein</fullName>
    </submittedName>
</protein>